<evidence type="ECO:0000259" key="1">
    <source>
        <dbReference type="Pfam" id="PF09643"/>
    </source>
</evidence>
<evidence type="ECO:0000313" key="3">
    <source>
        <dbReference type="Proteomes" id="UP000679126"/>
    </source>
</evidence>
<dbReference type="Proteomes" id="UP000679126">
    <property type="component" value="Unassembled WGS sequence"/>
</dbReference>
<name>A0ABS3YB37_9BACT</name>
<feature type="domain" description="YopX protein" evidence="1">
    <location>
        <begin position="6"/>
        <end position="144"/>
    </location>
</feature>
<dbReference type="Gene3D" id="2.30.30.290">
    <property type="entry name" value="YopX-like domains"/>
    <property type="match status" value="1"/>
</dbReference>
<organism evidence="2 3">
    <name type="scientific">Chitinophaga chungangae</name>
    <dbReference type="NCBI Taxonomy" id="2821488"/>
    <lineage>
        <taxon>Bacteria</taxon>
        <taxon>Pseudomonadati</taxon>
        <taxon>Bacteroidota</taxon>
        <taxon>Chitinophagia</taxon>
        <taxon>Chitinophagales</taxon>
        <taxon>Chitinophagaceae</taxon>
        <taxon>Chitinophaga</taxon>
    </lineage>
</organism>
<dbReference type="RefSeq" id="WP_209144531.1">
    <property type="nucleotide sequence ID" value="NZ_JAGHKP010000001.1"/>
</dbReference>
<comment type="caution">
    <text evidence="2">The sequence shown here is derived from an EMBL/GenBank/DDBJ whole genome shotgun (WGS) entry which is preliminary data.</text>
</comment>
<dbReference type="SUPFAM" id="SSF159006">
    <property type="entry name" value="YopX-like"/>
    <property type="match status" value="1"/>
</dbReference>
<evidence type="ECO:0000313" key="2">
    <source>
        <dbReference type="EMBL" id="MBO9151896.1"/>
    </source>
</evidence>
<dbReference type="InterPro" id="IPR023385">
    <property type="entry name" value="YopX-like_C"/>
</dbReference>
<proteinExistence type="predicted"/>
<dbReference type="Pfam" id="PF09643">
    <property type="entry name" value="YopX"/>
    <property type="match status" value="1"/>
</dbReference>
<gene>
    <name evidence="2" type="ORF">J7I43_06730</name>
</gene>
<dbReference type="EMBL" id="JAGHKP010000001">
    <property type="protein sequence ID" value="MBO9151896.1"/>
    <property type="molecule type" value="Genomic_DNA"/>
</dbReference>
<sequence>MKREIKFRYWNKHTSQMIDNVGYHPEIDFNLSADPEYSYEQGGPKSRIVAPPYSSQFLMQFTGLNDKNGENIYEGDIIEVTNKGSYNGLRVVSWDETLLCYVLIWTPHYKKFLTSGKIPGSYLKVSSGLSCYLIGNIHQHPHLLTGDRADTGEK</sequence>
<accession>A0ABS3YB37</accession>
<reference evidence="3" key="1">
    <citation type="submission" date="2021-03" db="EMBL/GenBank/DDBJ databases">
        <title>Assistant Professor.</title>
        <authorList>
            <person name="Huq M.A."/>
        </authorList>
    </citation>
    <scope>NUCLEOTIDE SEQUENCE [LARGE SCALE GENOMIC DNA]</scope>
    <source>
        <strain evidence="3">MAH-28</strain>
    </source>
</reference>
<keyword evidence="3" id="KW-1185">Reference proteome</keyword>
<protein>
    <recommendedName>
        <fullName evidence="1">YopX protein domain-containing protein</fullName>
    </recommendedName>
</protein>
<dbReference type="InterPro" id="IPR019096">
    <property type="entry name" value="YopX_protein"/>
</dbReference>